<dbReference type="SMART" id="SM00487">
    <property type="entry name" value="DEXDc"/>
    <property type="match status" value="1"/>
</dbReference>
<evidence type="ECO:0000313" key="8">
    <source>
        <dbReference type="EMBL" id="THG08103.1"/>
    </source>
</evidence>
<dbReference type="EMBL" id="SDRB02009569">
    <property type="protein sequence ID" value="THG08103.1"/>
    <property type="molecule type" value="Genomic_DNA"/>
</dbReference>
<proteinExistence type="predicted"/>
<dbReference type="GO" id="GO:0003723">
    <property type="term" value="F:RNA binding"/>
    <property type="evidence" value="ECO:0007669"/>
    <property type="project" value="TreeGrafter"/>
</dbReference>
<dbReference type="InterPro" id="IPR014001">
    <property type="entry name" value="Helicase_ATP-bd"/>
</dbReference>
<dbReference type="SUPFAM" id="SSF52540">
    <property type="entry name" value="P-loop containing nucleoside triphosphate hydrolases"/>
    <property type="match status" value="1"/>
</dbReference>
<name>A0A4S4DXH8_CAMSN</name>
<dbReference type="Gene3D" id="3.40.50.300">
    <property type="entry name" value="P-loop containing nucleotide triphosphate hydrolases"/>
    <property type="match status" value="2"/>
</dbReference>
<accession>A0A4S4DXH8</accession>
<evidence type="ECO:0000256" key="6">
    <source>
        <dbReference type="ARBA" id="ARBA00047984"/>
    </source>
</evidence>
<feature type="domain" description="Helicase ATP-binding" evidence="7">
    <location>
        <begin position="161"/>
        <end position="252"/>
    </location>
</feature>
<comment type="catalytic activity">
    <reaction evidence="6">
        <text>ATP + H2O = ADP + phosphate + H(+)</text>
        <dbReference type="Rhea" id="RHEA:13065"/>
        <dbReference type="ChEBI" id="CHEBI:15377"/>
        <dbReference type="ChEBI" id="CHEBI:15378"/>
        <dbReference type="ChEBI" id="CHEBI:30616"/>
        <dbReference type="ChEBI" id="CHEBI:43474"/>
        <dbReference type="ChEBI" id="CHEBI:456216"/>
        <dbReference type="EC" id="3.6.4.13"/>
    </reaction>
</comment>
<evidence type="ECO:0000256" key="3">
    <source>
        <dbReference type="ARBA" id="ARBA00022801"/>
    </source>
</evidence>
<dbReference type="InterPro" id="IPR011545">
    <property type="entry name" value="DEAD/DEAH_box_helicase_dom"/>
</dbReference>
<dbReference type="PROSITE" id="PS51192">
    <property type="entry name" value="HELICASE_ATP_BIND_1"/>
    <property type="match status" value="1"/>
</dbReference>
<evidence type="ECO:0000256" key="1">
    <source>
        <dbReference type="ARBA" id="ARBA00012552"/>
    </source>
</evidence>
<evidence type="ECO:0000256" key="5">
    <source>
        <dbReference type="ARBA" id="ARBA00022840"/>
    </source>
</evidence>
<keyword evidence="4" id="KW-0347">Helicase</keyword>
<dbReference type="Proteomes" id="UP000306102">
    <property type="component" value="Unassembled WGS sequence"/>
</dbReference>
<evidence type="ECO:0000313" key="9">
    <source>
        <dbReference type="Proteomes" id="UP000306102"/>
    </source>
</evidence>
<keyword evidence="2" id="KW-0547">Nucleotide-binding</keyword>
<reference evidence="8 9" key="1">
    <citation type="journal article" date="2018" name="Proc. Natl. Acad. Sci. U.S.A.">
        <title>Draft genome sequence of Camellia sinensis var. sinensis provides insights into the evolution of the tea genome and tea quality.</title>
        <authorList>
            <person name="Wei C."/>
            <person name="Yang H."/>
            <person name="Wang S."/>
            <person name="Zhao J."/>
            <person name="Liu C."/>
            <person name="Gao L."/>
            <person name="Xia E."/>
            <person name="Lu Y."/>
            <person name="Tai Y."/>
            <person name="She G."/>
            <person name="Sun J."/>
            <person name="Cao H."/>
            <person name="Tong W."/>
            <person name="Gao Q."/>
            <person name="Li Y."/>
            <person name="Deng W."/>
            <person name="Jiang X."/>
            <person name="Wang W."/>
            <person name="Chen Q."/>
            <person name="Zhang S."/>
            <person name="Li H."/>
            <person name="Wu J."/>
            <person name="Wang P."/>
            <person name="Li P."/>
            <person name="Shi C."/>
            <person name="Zheng F."/>
            <person name="Jian J."/>
            <person name="Huang B."/>
            <person name="Shan D."/>
            <person name="Shi M."/>
            <person name="Fang C."/>
            <person name="Yue Y."/>
            <person name="Li F."/>
            <person name="Li D."/>
            <person name="Wei S."/>
            <person name="Han B."/>
            <person name="Jiang C."/>
            <person name="Yin Y."/>
            <person name="Xia T."/>
            <person name="Zhang Z."/>
            <person name="Bennetzen J.L."/>
            <person name="Zhao S."/>
            <person name="Wan X."/>
        </authorList>
    </citation>
    <scope>NUCLEOTIDE SEQUENCE [LARGE SCALE GENOMIC DNA]</scope>
    <source>
        <strain evidence="9">cv. Shuchazao</strain>
        <tissue evidence="8">Leaf</tissue>
    </source>
</reference>
<gene>
    <name evidence="8" type="ORF">TEA_021294</name>
</gene>
<evidence type="ECO:0000256" key="2">
    <source>
        <dbReference type="ARBA" id="ARBA00022741"/>
    </source>
</evidence>
<dbReference type="PANTHER" id="PTHR47963:SF10">
    <property type="entry name" value="ATP-DEPENDENT RNA HELICASE DDX6_DHH1"/>
    <property type="match status" value="1"/>
</dbReference>
<evidence type="ECO:0000259" key="7">
    <source>
        <dbReference type="PROSITE" id="PS51192"/>
    </source>
</evidence>
<evidence type="ECO:0000256" key="4">
    <source>
        <dbReference type="ARBA" id="ARBA00022806"/>
    </source>
</evidence>
<keyword evidence="3" id="KW-0378">Hydrolase</keyword>
<dbReference type="Pfam" id="PF00270">
    <property type="entry name" value="DEAD"/>
    <property type="match status" value="1"/>
</dbReference>
<dbReference type="EC" id="3.6.4.13" evidence="1"/>
<dbReference type="InterPro" id="IPR050547">
    <property type="entry name" value="DEAD_box_RNA_helicases"/>
</dbReference>
<dbReference type="PANTHER" id="PTHR47963">
    <property type="entry name" value="DEAD-BOX ATP-DEPENDENT RNA HELICASE 47, MITOCHONDRIAL"/>
    <property type="match status" value="1"/>
</dbReference>
<dbReference type="InterPro" id="IPR027417">
    <property type="entry name" value="P-loop_NTPase"/>
</dbReference>
<keyword evidence="9" id="KW-1185">Reference proteome</keyword>
<comment type="caution">
    <text evidence="8">The sequence shown here is derived from an EMBL/GenBank/DDBJ whole genome shotgun (WGS) entry which is preliminary data.</text>
</comment>
<dbReference type="STRING" id="542762.A0A4S4DXH8"/>
<dbReference type="GO" id="GO:0016787">
    <property type="term" value="F:hydrolase activity"/>
    <property type="evidence" value="ECO:0007669"/>
    <property type="project" value="UniProtKB-KW"/>
</dbReference>
<organism evidence="8 9">
    <name type="scientific">Camellia sinensis var. sinensis</name>
    <name type="common">China tea</name>
    <dbReference type="NCBI Taxonomy" id="542762"/>
    <lineage>
        <taxon>Eukaryota</taxon>
        <taxon>Viridiplantae</taxon>
        <taxon>Streptophyta</taxon>
        <taxon>Embryophyta</taxon>
        <taxon>Tracheophyta</taxon>
        <taxon>Spermatophyta</taxon>
        <taxon>Magnoliopsida</taxon>
        <taxon>eudicotyledons</taxon>
        <taxon>Gunneridae</taxon>
        <taxon>Pentapetalae</taxon>
        <taxon>asterids</taxon>
        <taxon>Ericales</taxon>
        <taxon>Theaceae</taxon>
        <taxon>Camellia</taxon>
    </lineage>
</organism>
<protein>
    <recommendedName>
        <fullName evidence="1">RNA helicase</fullName>
        <ecNumber evidence="1">3.6.4.13</ecNumber>
    </recommendedName>
</protein>
<dbReference type="GO" id="GO:0005524">
    <property type="term" value="F:ATP binding"/>
    <property type="evidence" value="ECO:0007669"/>
    <property type="project" value="UniProtKB-KW"/>
</dbReference>
<keyword evidence="5" id="KW-0067">ATP-binding</keyword>
<sequence length="340" mass="38087">MACVSTTHSTLFHGGSLLNLDHNTLTVLVHGSLTVEIGLSALYPIPISGLHELLLILHVLESKLMPQRGLRLSENSEDHIPDHILRRRVFFHFPFSGNLMGLVKDVGFVVPTDVQQKALPILLSGHDCIVHAQLLECCAKPAELGEEACCVMALLDGGMLRRLKKPPTILVATLGSLCQMIDMQILKLDSMQVLVIDEVDFMFNSSKQVSSFRKLLISYSLRNNRQTIFASASIPQHRRFLSDCIQQKWIKDDVVHVHVNAVEPMPSRLHHGFVSEKSKKAGHAPPTTLLIELLKTSLPRCFDILILEEDMNYNLRAASLFVSTIQLMDARCMYNSLFHL</sequence>
<dbReference type="GO" id="GO:0003724">
    <property type="term" value="F:RNA helicase activity"/>
    <property type="evidence" value="ECO:0007669"/>
    <property type="project" value="UniProtKB-EC"/>
</dbReference>
<dbReference type="AlphaFoldDB" id="A0A4S4DXH8"/>